<sequence length="341" mass="36941">MKILVLVLAFLATQCFTSPVLQHRDLNDIFQTLETAHATVGEHKTDQPGATHASATQTASATHTTSGELGLLGHLTSGSGQIAAAKETSSHGSGSKSLSTNTATYSVIGTIPPLPSHTPWSMLPSSVSTATQATTSSTPSAPASSPKQSSTSREWKIIGVAVIAFSTVAAILLLAVFFDSWTRFVKDFFFRRKRGEGSEELVPDWEKASWDVRLGQDRHRYPSFASLPSETLMQGLGFVSPHENGNPNPQGPLGRSTSTRRHPREKETELPTIYPLNPQPYRPPAMNEIADQYTSPQIPTATRNHTRSRSHRSRNQRQADNPFNDPPKSPGMTSIYGGIAS</sequence>
<feature type="chain" id="PRO_5043485928" evidence="3">
    <location>
        <begin position="18"/>
        <end position="341"/>
    </location>
</feature>
<gene>
    <name evidence="4" type="ORF">QCA50_002246</name>
</gene>
<dbReference type="Proteomes" id="UP001385951">
    <property type="component" value="Unassembled WGS sequence"/>
</dbReference>
<organism evidence="4 5">
    <name type="scientific">Cerrena zonata</name>
    <dbReference type="NCBI Taxonomy" id="2478898"/>
    <lineage>
        <taxon>Eukaryota</taxon>
        <taxon>Fungi</taxon>
        <taxon>Dikarya</taxon>
        <taxon>Basidiomycota</taxon>
        <taxon>Agaricomycotina</taxon>
        <taxon>Agaricomycetes</taxon>
        <taxon>Polyporales</taxon>
        <taxon>Cerrenaceae</taxon>
        <taxon>Cerrena</taxon>
    </lineage>
</organism>
<name>A0AAW0GSY1_9APHY</name>
<feature type="transmembrane region" description="Helical" evidence="2">
    <location>
        <begin position="155"/>
        <end position="178"/>
    </location>
</feature>
<dbReference type="AlphaFoldDB" id="A0AAW0GSY1"/>
<feature type="region of interest" description="Disordered" evidence="1">
    <location>
        <begin position="236"/>
        <end position="341"/>
    </location>
</feature>
<feature type="compositionally biased region" description="Low complexity" evidence="1">
    <location>
        <begin position="124"/>
        <end position="150"/>
    </location>
</feature>
<feature type="compositionally biased region" description="Basic residues" evidence="1">
    <location>
        <begin position="304"/>
        <end position="315"/>
    </location>
</feature>
<evidence type="ECO:0000256" key="3">
    <source>
        <dbReference type="SAM" id="SignalP"/>
    </source>
</evidence>
<dbReference type="EMBL" id="JASBNA010000002">
    <property type="protein sequence ID" value="KAK7695057.1"/>
    <property type="molecule type" value="Genomic_DNA"/>
</dbReference>
<protein>
    <submittedName>
        <fullName evidence="4">Uncharacterized protein</fullName>
    </submittedName>
</protein>
<evidence type="ECO:0000313" key="5">
    <source>
        <dbReference type="Proteomes" id="UP001385951"/>
    </source>
</evidence>
<comment type="caution">
    <text evidence="4">The sequence shown here is derived from an EMBL/GenBank/DDBJ whole genome shotgun (WGS) entry which is preliminary data.</text>
</comment>
<accession>A0AAW0GSY1</accession>
<feature type="region of interest" description="Disordered" evidence="1">
    <location>
        <begin position="119"/>
        <end position="150"/>
    </location>
</feature>
<evidence type="ECO:0000256" key="1">
    <source>
        <dbReference type="SAM" id="MobiDB-lite"/>
    </source>
</evidence>
<evidence type="ECO:0000256" key="2">
    <source>
        <dbReference type="SAM" id="Phobius"/>
    </source>
</evidence>
<feature type="region of interest" description="Disordered" evidence="1">
    <location>
        <begin position="43"/>
        <end position="64"/>
    </location>
</feature>
<keyword evidence="2" id="KW-0472">Membrane</keyword>
<keyword evidence="2" id="KW-1133">Transmembrane helix</keyword>
<proteinExistence type="predicted"/>
<keyword evidence="2" id="KW-0812">Transmembrane</keyword>
<feature type="compositionally biased region" description="Low complexity" evidence="1">
    <location>
        <begin position="50"/>
        <end position="64"/>
    </location>
</feature>
<reference evidence="4 5" key="1">
    <citation type="submission" date="2022-09" db="EMBL/GenBank/DDBJ databases">
        <authorList>
            <person name="Palmer J.M."/>
        </authorList>
    </citation>
    <scope>NUCLEOTIDE SEQUENCE [LARGE SCALE GENOMIC DNA]</scope>
    <source>
        <strain evidence="4 5">DSM 7382</strain>
    </source>
</reference>
<keyword evidence="5" id="KW-1185">Reference proteome</keyword>
<keyword evidence="3" id="KW-0732">Signal</keyword>
<feature type="signal peptide" evidence="3">
    <location>
        <begin position="1"/>
        <end position="17"/>
    </location>
</feature>
<evidence type="ECO:0000313" key="4">
    <source>
        <dbReference type="EMBL" id="KAK7695057.1"/>
    </source>
</evidence>